<evidence type="ECO:0000313" key="7">
    <source>
        <dbReference type="EMBL" id="PRW56909.1"/>
    </source>
</evidence>
<evidence type="ECO:0000256" key="2">
    <source>
        <dbReference type="ARBA" id="ARBA00022771"/>
    </source>
</evidence>
<dbReference type="InterPro" id="IPR013083">
    <property type="entry name" value="Znf_RING/FYVE/PHD"/>
</dbReference>
<keyword evidence="1" id="KW-0479">Metal-binding</keyword>
<dbReference type="PANTHER" id="PTHR23041">
    <property type="entry name" value="RING FINGER DOMAIN-CONTAINING"/>
    <property type="match status" value="1"/>
</dbReference>
<feature type="domain" description="RING-type" evidence="6">
    <location>
        <begin position="157"/>
        <end position="200"/>
    </location>
</feature>
<evidence type="ECO:0000256" key="5">
    <source>
        <dbReference type="SAM" id="MobiDB-lite"/>
    </source>
</evidence>
<evidence type="ECO:0000256" key="3">
    <source>
        <dbReference type="ARBA" id="ARBA00022833"/>
    </source>
</evidence>
<feature type="compositionally biased region" description="Low complexity" evidence="5">
    <location>
        <begin position="30"/>
        <end position="40"/>
    </location>
</feature>
<dbReference type="InterPro" id="IPR001841">
    <property type="entry name" value="Znf_RING"/>
</dbReference>
<comment type="caution">
    <text evidence="7">The sequence shown here is derived from an EMBL/GenBank/DDBJ whole genome shotgun (WGS) entry which is preliminary data.</text>
</comment>
<protein>
    <submittedName>
        <fullName evidence="7">Ubiquitin-ligase zinc ion binding</fullName>
    </submittedName>
</protein>
<feature type="compositionally biased region" description="Low complexity" evidence="5">
    <location>
        <begin position="1"/>
        <end position="17"/>
    </location>
</feature>
<dbReference type="PANTHER" id="PTHR23041:SF78">
    <property type="entry name" value="E3 UBIQUITIN-PROTEIN LIGASE RNF4"/>
    <property type="match status" value="1"/>
</dbReference>
<dbReference type="STRING" id="3076.A0A2P6TS69"/>
<dbReference type="AlphaFoldDB" id="A0A2P6TS69"/>
<dbReference type="OrthoDB" id="6105938at2759"/>
<dbReference type="Proteomes" id="UP000239899">
    <property type="component" value="Unassembled WGS sequence"/>
</dbReference>
<evidence type="ECO:0000256" key="1">
    <source>
        <dbReference type="ARBA" id="ARBA00022723"/>
    </source>
</evidence>
<evidence type="ECO:0000313" key="8">
    <source>
        <dbReference type="Proteomes" id="UP000239899"/>
    </source>
</evidence>
<accession>A0A2P6TS69</accession>
<reference evidence="7 8" key="1">
    <citation type="journal article" date="2018" name="Plant J.">
        <title>Genome sequences of Chlorella sorokiniana UTEX 1602 and Micractinium conductrix SAG 241.80: implications to maltose excretion by a green alga.</title>
        <authorList>
            <person name="Arriola M.B."/>
            <person name="Velmurugan N."/>
            <person name="Zhang Y."/>
            <person name="Plunkett M.H."/>
            <person name="Hondzo H."/>
            <person name="Barney B.M."/>
        </authorList>
    </citation>
    <scope>NUCLEOTIDE SEQUENCE [LARGE SCALE GENOMIC DNA]</scope>
    <source>
        <strain evidence="8">UTEX 1602</strain>
    </source>
</reference>
<evidence type="ECO:0000259" key="6">
    <source>
        <dbReference type="PROSITE" id="PS50089"/>
    </source>
</evidence>
<keyword evidence="2 4" id="KW-0863">Zinc-finger</keyword>
<name>A0A2P6TS69_CHLSO</name>
<dbReference type="SMART" id="SM00184">
    <property type="entry name" value="RING"/>
    <property type="match status" value="1"/>
</dbReference>
<dbReference type="SUPFAM" id="SSF57850">
    <property type="entry name" value="RING/U-box"/>
    <property type="match status" value="1"/>
</dbReference>
<dbReference type="PROSITE" id="PS50089">
    <property type="entry name" value="ZF_RING_2"/>
    <property type="match status" value="1"/>
</dbReference>
<keyword evidence="8" id="KW-1185">Reference proteome</keyword>
<feature type="region of interest" description="Disordered" evidence="5">
    <location>
        <begin position="1"/>
        <end position="123"/>
    </location>
</feature>
<sequence length="216" mass="22505">MAAAGVAPAAGAGPPQADVICLLDSDDDQPQGQQQRSLSGRGAGPSRQAAAGPSGRQQQQQQPQQQRRPAAAAGGSGGGNVIDLTSDSSPQDDGDLQIVRSTVQRVQRGPMRGVKRPRPSPQQAAQQLSPMKALLVQAARAAAALPPPEPEPEGPKCGICMESMGGSEGRQMASGTCGHVYCYDCLVEAVRAQKKCPTCRKGMQLRSIHKVFVNFS</sequence>
<dbReference type="EMBL" id="LHPG02000007">
    <property type="protein sequence ID" value="PRW56909.1"/>
    <property type="molecule type" value="Genomic_DNA"/>
</dbReference>
<dbReference type="Pfam" id="PF13639">
    <property type="entry name" value="zf-RING_2"/>
    <property type="match status" value="1"/>
</dbReference>
<keyword evidence="3" id="KW-0862">Zinc</keyword>
<dbReference type="GO" id="GO:0008270">
    <property type="term" value="F:zinc ion binding"/>
    <property type="evidence" value="ECO:0007669"/>
    <property type="project" value="UniProtKB-KW"/>
</dbReference>
<feature type="compositionally biased region" description="Low complexity" evidence="5">
    <location>
        <begin position="47"/>
        <end position="73"/>
    </location>
</feature>
<gene>
    <name evidence="7" type="ORF">C2E21_3792</name>
</gene>
<evidence type="ECO:0000256" key="4">
    <source>
        <dbReference type="PROSITE-ProRule" id="PRU00175"/>
    </source>
</evidence>
<dbReference type="PROSITE" id="PS00518">
    <property type="entry name" value="ZF_RING_1"/>
    <property type="match status" value="1"/>
</dbReference>
<proteinExistence type="predicted"/>
<dbReference type="InterPro" id="IPR047134">
    <property type="entry name" value="RNF4"/>
</dbReference>
<dbReference type="InterPro" id="IPR017907">
    <property type="entry name" value="Znf_RING_CS"/>
</dbReference>
<dbReference type="GO" id="GO:0016874">
    <property type="term" value="F:ligase activity"/>
    <property type="evidence" value="ECO:0007669"/>
    <property type="project" value="UniProtKB-KW"/>
</dbReference>
<dbReference type="Gene3D" id="3.30.40.10">
    <property type="entry name" value="Zinc/RING finger domain, C3HC4 (zinc finger)"/>
    <property type="match status" value="1"/>
</dbReference>
<organism evidence="7 8">
    <name type="scientific">Chlorella sorokiniana</name>
    <name type="common">Freshwater green alga</name>
    <dbReference type="NCBI Taxonomy" id="3076"/>
    <lineage>
        <taxon>Eukaryota</taxon>
        <taxon>Viridiplantae</taxon>
        <taxon>Chlorophyta</taxon>
        <taxon>core chlorophytes</taxon>
        <taxon>Trebouxiophyceae</taxon>
        <taxon>Chlorellales</taxon>
        <taxon>Chlorellaceae</taxon>
        <taxon>Chlorella clade</taxon>
        <taxon>Chlorella</taxon>
    </lineage>
</organism>